<keyword evidence="1 2" id="KW-0238">DNA-binding</keyword>
<dbReference type="PANTHER" id="PTHR30328">
    <property type="entry name" value="TRANSCRIPTIONAL REPRESSOR"/>
    <property type="match status" value="1"/>
</dbReference>
<dbReference type="SUPFAM" id="SSF46689">
    <property type="entry name" value="Homeodomain-like"/>
    <property type="match status" value="1"/>
</dbReference>
<dbReference type="Gene3D" id="1.10.10.60">
    <property type="entry name" value="Homeodomain-like"/>
    <property type="match status" value="1"/>
</dbReference>
<dbReference type="GO" id="GO:0045892">
    <property type="term" value="P:negative regulation of DNA-templated transcription"/>
    <property type="evidence" value="ECO:0007669"/>
    <property type="project" value="InterPro"/>
</dbReference>
<dbReference type="AlphaFoldDB" id="A0A2N5EGV2"/>
<dbReference type="PROSITE" id="PS50977">
    <property type="entry name" value="HTH_TETR_2"/>
    <property type="match status" value="1"/>
</dbReference>
<evidence type="ECO:0000259" key="3">
    <source>
        <dbReference type="PROSITE" id="PS50977"/>
    </source>
</evidence>
<dbReference type="Pfam" id="PF00440">
    <property type="entry name" value="TetR_N"/>
    <property type="match status" value="1"/>
</dbReference>
<dbReference type="InterPro" id="IPR036271">
    <property type="entry name" value="Tet_transcr_reg_TetR-rel_C_sf"/>
</dbReference>
<feature type="domain" description="HTH tetR-type" evidence="3">
    <location>
        <begin position="15"/>
        <end position="75"/>
    </location>
</feature>
<feature type="DNA-binding region" description="H-T-H motif" evidence="2">
    <location>
        <begin position="38"/>
        <end position="57"/>
    </location>
</feature>
<keyword evidence="5" id="KW-1185">Reference proteome</keyword>
<dbReference type="GO" id="GO:0003677">
    <property type="term" value="F:DNA binding"/>
    <property type="evidence" value="ECO:0007669"/>
    <property type="project" value="UniProtKB-UniRule"/>
</dbReference>
<accession>A0A2N5EGV2</accession>
<dbReference type="Pfam" id="PF08362">
    <property type="entry name" value="TetR_C_3"/>
    <property type="match status" value="1"/>
</dbReference>
<evidence type="ECO:0000313" key="5">
    <source>
        <dbReference type="Proteomes" id="UP000234240"/>
    </source>
</evidence>
<reference evidence="4 5" key="1">
    <citation type="submission" date="2017-12" db="EMBL/GenBank/DDBJ databases">
        <title>Characterization of six clinical isolates of Enterochimera gen. nov., a novel genus of the Yersiniaciae family and the three species Enterochimera arupensis sp. nov., Enterochimera coloradensis sp. nov, and Enterochimera californica sp. nov.</title>
        <authorList>
            <person name="Rossi A."/>
            <person name="Fisher M."/>
        </authorList>
    </citation>
    <scope>NUCLEOTIDE SEQUENCE [LARGE SCALE GENOMIC DNA]</scope>
    <source>
        <strain evidence="5">2015-Iso6</strain>
    </source>
</reference>
<dbReference type="EMBL" id="PJZF01000001">
    <property type="protein sequence ID" value="PLR41749.1"/>
    <property type="molecule type" value="Genomic_DNA"/>
</dbReference>
<dbReference type="SUPFAM" id="SSF48498">
    <property type="entry name" value="Tetracyclin repressor-like, C-terminal domain"/>
    <property type="match status" value="1"/>
</dbReference>
<evidence type="ECO:0000256" key="2">
    <source>
        <dbReference type="PROSITE-ProRule" id="PRU00335"/>
    </source>
</evidence>
<dbReference type="PRINTS" id="PR00455">
    <property type="entry name" value="HTHTETR"/>
</dbReference>
<dbReference type="OrthoDB" id="6860332at2"/>
<sequence length="212" mass="24450">MMNSETNGRGRIARERMLDVIRSAAISEFSEKGFSGATTQAIALRAGMKKTQLHYYIAGKEELYEELLQQVLTLWNDIMRFDPALTGPSAVLSQYIRNKLHFSFTQPALSRIFTSEVLSGGHYLEKYWPQATENIRQKETVINQWIEQGMLRPLDARLFIMHIWAITQYYADFAVQVKNMYRDTQDSPATQEHIIREVTELVLRGCLPFSPP</sequence>
<evidence type="ECO:0000256" key="1">
    <source>
        <dbReference type="ARBA" id="ARBA00023125"/>
    </source>
</evidence>
<dbReference type="InterPro" id="IPR009057">
    <property type="entry name" value="Homeodomain-like_sf"/>
</dbReference>
<evidence type="ECO:0000313" key="4">
    <source>
        <dbReference type="EMBL" id="PLR41749.1"/>
    </source>
</evidence>
<dbReference type="InterPro" id="IPR013573">
    <property type="entry name" value="Tscrpt_reg_YcdC_C"/>
</dbReference>
<dbReference type="Gene3D" id="1.10.357.10">
    <property type="entry name" value="Tetracycline Repressor, domain 2"/>
    <property type="match status" value="1"/>
</dbReference>
<dbReference type="Proteomes" id="UP000234240">
    <property type="component" value="Unassembled WGS sequence"/>
</dbReference>
<gene>
    <name evidence="4" type="ORF">CYR55_02690</name>
</gene>
<comment type="caution">
    <text evidence="4">The sequence shown here is derived from an EMBL/GenBank/DDBJ whole genome shotgun (WGS) entry which is preliminary data.</text>
</comment>
<organism evidence="4 5">
    <name type="scientific">Chimaeribacter californicus</name>
    <dbReference type="NCBI Taxonomy" id="2060067"/>
    <lineage>
        <taxon>Bacteria</taxon>
        <taxon>Pseudomonadati</taxon>
        <taxon>Pseudomonadota</taxon>
        <taxon>Gammaproteobacteria</taxon>
        <taxon>Enterobacterales</taxon>
        <taxon>Yersiniaceae</taxon>
        <taxon>Chimaeribacter</taxon>
    </lineage>
</organism>
<dbReference type="InterPro" id="IPR050109">
    <property type="entry name" value="HTH-type_TetR-like_transc_reg"/>
</dbReference>
<name>A0A2N5EGV2_9GAMM</name>
<dbReference type="PANTHER" id="PTHR30328:SF54">
    <property type="entry name" value="HTH-TYPE TRANSCRIPTIONAL REPRESSOR SCO4008"/>
    <property type="match status" value="1"/>
</dbReference>
<protein>
    <submittedName>
        <fullName evidence="4">TetR family transcriptional regulator</fullName>
    </submittedName>
</protein>
<proteinExistence type="predicted"/>
<dbReference type="InterPro" id="IPR001647">
    <property type="entry name" value="HTH_TetR"/>
</dbReference>